<dbReference type="Proteomes" id="UP001286456">
    <property type="component" value="Unassembled WGS sequence"/>
</dbReference>
<comment type="subcellular location">
    <subcellularLocation>
        <location evidence="2">Secreted</location>
    </subcellularLocation>
</comment>
<dbReference type="GO" id="GO:0008061">
    <property type="term" value="F:chitin binding"/>
    <property type="evidence" value="ECO:0007669"/>
    <property type="project" value="UniProtKB-KW"/>
</dbReference>
<dbReference type="Pfam" id="PF00704">
    <property type="entry name" value="Glyco_hydro_18"/>
    <property type="match status" value="1"/>
</dbReference>
<protein>
    <recommendedName>
        <fullName evidence="4">chitinase</fullName>
        <ecNumber evidence="4">3.2.1.14</ecNumber>
    </recommendedName>
</protein>
<keyword evidence="11 13" id="KW-0326">Glycosidase</keyword>
<comment type="similarity">
    <text evidence="3">Belongs to the glycosyl hydrolase 18 family. Chitinase class V subfamily.</text>
</comment>
<keyword evidence="10" id="KW-0119">Carbohydrate metabolism</keyword>
<evidence type="ECO:0000256" key="11">
    <source>
        <dbReference type="ARBA" id="ARBA00023295"/>
    </source>
</evidence>
<evidence type="ECO:0000256" key="8">
    <source>
        <dbReference type="ARBA" id="ARBA00023024"/>
    </source>
</evidence>
<accession>A0AAE0MGJ4</accession>
<keyword evidence="5" id="KW-0964">Secreted</keyword>
<dbReference type="PROSITE" id="PS01095">
    <property type="entry name" value="GH18_1"/>
    <property type="match status" value="1"/>
</dbReference>
<evidence type="ECO:0000256" key="12">
    <source>
        <dbReference type="ARBA" id="ARBA00023326"/>
    </source>
</evidence>
<dbReference type="SMART" id="SM00636">
    <property type="entry name" value="Glyco_18"/>
    <property type="match status" value="1"/>
</dbReference>
<evidence type="ECO:0000256" key="6">
    <source>
        <dbReference type="ARBA" id="ARBA00022669"/>
    </source>
</evidence>
<dbReference type="PROSITE" id="PS51782">
    <property type="entry name" value="LYSM"/>
    <property type="match status" value="2"/>
</dbReference>
<dbReference type="PANTHER" id="PTHR47700">
    <property type="entry name" value="V CHITINASE, PUTATIVE (AFU_ORTHOLOGUE AFUA_6G13720)-RELATED"/>
    <property type="match status" value="1"/>
</dbReference>
<dbReference type="InterPro" id="IPR053214">
    <property type="entry name" value="LysM12-like"/>
</dbReference>
<evidence type="ECO:0000256" key="1">
    <source>
        <dbReference type="ARBA" id="ARBA00000822"/>
    </source>
</evidence>
<evidence type="ECO:0000259" key="14">
    <source>
        <dbReference type="PROSITE" id="PS51782"/>
    </source>
</evidence>
<dbReference type="PROSITE" id="PS51910">
    <property type="entry name" value="GH18_2"/>
    <property type="match status" value="1"/>
</dbReference>
<keyword evidence="12" id="KW-0624">Polysaccharide degradation</keyword>
<evidence type="ECO:0000256" key="2">
    <source>
        <dbReference type="ARBA" id="ARBA00004613"/>
    </source>
</evidence>
<evidence type="ECO:0000313" key="16">
    <source>
        <dbReference type="EMBL" id="KAK3331756.1"/>
    </source>
</evidence>
<dbReference type="InterPro" id="IPR029070">
    <property type="entry name" value="Chitinase_insertion_sf"/>
</dbReference>
<evidence type="ECO:0000313" key="17">
    <source>
        <dbReference type="Proteomes" id="UP001286456"/>
    </source>
</evidence>
<organism evidence="16 17">
    <name type="scientific">Cercophora scortea</name>
    <dbReference type="NCBI Taxonomy" id="314031"/>
    <lineage>
        <taxon>Eukaryota</taxon>
        <taxon>Fungi</taxon>
        <taxon>Dikarya</taxon>
        <taxon>Ascomycota</taxon>
        <taxon>Pezizomycotina</taxon>
        <taxon>Sordariomycetes</taxon>
        <taxon>Sordariomycetidae</taxon>
        <taxon>Sordariales</taxon>
        <taxon>Lasiosphaeriaceae</taxon>
        <taxon>Cercophora</taxon>
    </lineage>
</organism>
<dbReference type="InterPro" id="IPR001579">
    <property type="entry name" value="Glyco_hydro_18_chit_AS"/>
</dbReference>
<dbReference type="SUPFAM" id="SSF54106">
    <property type="entry name" value="LysM domain"/>
    <property type="match status" value="1"/>
</dbReference>
<comment type="catalytic activity">
    <reaction evidence="1">
        <text>Random endo-hydrolysis of N-acetyl-beta-D-glucosaminide (1-&gt;4)-beta-linkages in chitin and chitodextrins.</text>
        <dbReference type="EC" id="3.2.1.14"/>
    </reaction>
</comment>
<dbReference type="GO" id="GO:0000272">
    <property type="term" value="P:polysaccharide catabolic process"/>
    <property type="evidence" value="ECO:0007669"/>
    <property type="project" value="UniProtKB-KW"/>
</dbReference>
<gene>
    <name evidence="16" type="ORF">B0T19DRAFT_380263</name>
</gene>
<evidence type="ECO:0000256" key="9">
    <source>
        <dbReference type="ARBA" id="ARBA00023026"/>
    </source>
</evidence>
<keyword evidence="8" id="KW-0146">Chitin degradation</keyword>
<feature type="domain" description="LysM" evidence="14">
    <location>
        <begin position="134"/>
        <end position="180"/>
    </location>
</feature>
<reference evidence="16" key="1">
    <citation type="journal article" date="2023" name="Mol. Phylogenet. Evol.">
        <title>Genome-scale phylogeny and comparative genomics of the fungal order Sordariales.</title>
        <authorList>
            <person name="Hensen N."/>
            <person name="Bonometti L."/>
            <person name="Westerberg I."/>
            <person name="Brannstrom I.O."/>
            <person name="Guillou S."/>
            <person name="Cros-Aarteil S."/>
            <person name="Calhoun S."/>
            <person name="Haridas S."/>
            <person name="Kuo A."/>
            <person name="Mondo S."/>
            <person name="Pangilinan J."/>
            <person name="Riley R."/>
            <person name="LaButti K."/>
            <person name="Andreopoulos B."/>
            <person name="Lipzen A."/>
            <person name="Chen C."/>
            <person name="Yan M."/>
            <person name="Daum C."/>
            <person name="Ng V."/>
            <person name="Clum A."/>
            <person name="Steindorff A."/>
            <person name="Ohm R.A."/>
            <person name="Martin F."/>
            <person name="Silar P."/>
            <person name="Natvig D.O."/>
            <person name="Lalanne C."/>
            <person name="Gautier V."/>
            <person name="Ament-Velasquez S.L."/>
            <person name="Kruys A."/>
            <person name="Hutchinson M.I."/>
            <person name="Powell A.J."/>
            <person name="Barry K."/>
            <person name="Miller A.N."/>
            <person name="Grigoriev I.V."/>
            <person name="Debuchy R."/>
            <person name="Gladieux P."/>
            <person name="Hiltunen Thoren M."/>
            <person name="Johannesson H."/>
        </authorList>
    </citation>
    <scope>NUCLEOTIDE SEQUENCE</scope>
    <source>
        <strain evidence="16">SMH4131-1</strain>
    </source>
</reference>
<reference evidence="16" key="2">
    <citation type="submission" date="2023-06" db="EMBL/GenBank/DDBJ databases">
        <authorList>
            <consortium name="Lawrence Berkeley National Laboratory"/>
            <person name="Haridas S."/>
            <person name="Hensen N."/>
            <person name="Bonometti L."/>
            <person name="Westerberg I."/>
            <person name="Brannstrom I.O."/>
            <person name="Guillou S."/>
            <person name="Cros-Aarteil S."/>
            <person name="Calhoun S."/>
            <person name="Kuo A."/>
            <person name="Mondo S."/>
            <person name="Pangilinan J."/>
            <person name="Riley R."/>
            <person name="Labutti K."/>
            <person name="Andreopoulos B."/>
            <person name="Lipzen A."/>
            <person name="Chen C."/>
            <person name="Yanf M."/>
            <person name="Daum C."/>
            <person name="Ng V."/>
            <person name="Clum A."/>
            <person name="Steindorff A."/>
            <person name="Ohm R."/>
            <person name="Martin F."/>
            <person name="Silar P."/>
            <person name="Natvig D."/>
            <person name="Lalanne C."/>
            <person name="Gautier V."/>
            <person name="Ament-Velasquez S.L."/>
            <person name="Kruys A."/>
            <person name="Hutchinson M.I."/>
            <person name="Powell A.J."/>
            <person name="Barry K."/>
            <person name="Miller A.N."/>
            <person name="Grigoriev I.V."/>
            <person name="Debuchy R."/>
            <person name="Gladieux P."/>
            <person name="Thoren M.H."/>
            <person name="Johannesson H."/>
        </authorList>
    </citation>
    <scope>NUCLEOTIDE SEQUENCE</scope>
    <source>
        <strain evidence="16">SMH4131-1</strain>
    </source>
</reference>
<dbReference type="InterPro" id="IPR036779">
    <property type="entry name" value="LysM_dom_sf"/>
</dbReference>
<comment type="caution">
    <text evidence="16">The sequence shown here is derived from an EMBL/GenBank/DDBJ whole genome shotgun (WGS) entry which is preliminary data.</text>
</comment>
<evidence type="ECO:0000256" key="5">
    <source>
        <dbReference type="ARBA" id="ARBA00022525"/>
    </source>
</evidence>
<dbReference type="SUPFAM" id="SSF51445">
    <property type="entry name" value="(Trans)glycosidases"/>
    <property type="match status" value="1"/>
</dbReference>
<dbReference type="InterPro" id="IPR017853">
    <property type="entry name" value="GH"/>
</dbReference>
<evidence type="ECO:0000256" key="13">
    <source>
        <dbReference type="RuleBase" id="RU000489"/>
    </source>
</evidence>
<feature type="domain" description="LysM" evidence="14">
    <location>
        <begin position="199"/>
        <end position="248"/>
    </location>
</feature>
<dbReference type="EMBL" id="JAUEPO010000002">
    <property type="protein sequence ID" value="KAK3331756.1"/>
    <property type="molecule type" value="Genomic_DNA"/>
</dbReference>
<dbReference type="GO" id="GO:0006032">
    <property type="term" value="P:chitin catabolic process"/>
    <property type="evidence" value="ECO:0007669"/>
    <property type="project" value="UniProtKB-KW"/>
</dbReference>
<dbReference type="EC" id="3.2.1.14" evidence="4"/>
<dbReference type="AlphaFoldDB" id="A0AAE0MGJ4"/>
<keyword evidence="9" id="KW-0843">Virulence</keyword>
<dbReference type="InterPro" id="IPR018392">
    <property type="entry name" value="LysM"/>
</dbReference>
<dbReference type="CDD" id="cd00035">
    <property type="entry name" value="ChtBD1"/>
    <property type="match status" value="1"/>
</dbReference>
<dbReference type="GO" id="GO:0008843">
    <property type="term" value="F:endochitinase activity"/>
    <property type="evidence" value="ECO:0007669"/>
    <property type="project" value="UniProtKB-EC"/>
</dbReference>
<keyword evidence="17" id="KW-1185">Reference proteome</keyword>
<sequence>MVYGYAKSALVGVYLGDSTENSVAAATVVHDFIQSLTLPDSEFRGRQLVQVCGPGRNAGHVLGVVSDMDGDFAWVQQAIKSWTLAKCVDVAHADQASQLEDTVIAELPEVIEDVEMDQKSLIDRGPLVQRATCSVIQVEAGDSCATLATRCGVTGASFTTYNSYNSTLCSTLRVGQWVCCSSGSLPDKSRGMNPDGSCASYTVAVGEWCDKIAATVMRTVADLETYNKGTTWGWSGCALLLPNTRICISPGYAKVPNSVSNGVCGPQKPGTTQPSGTYNLSTLNPCPLNACCNIWAQCGTTAEFCTISKGPTGNPGTSANGTSGCISNCEMDLVNNAQHPEIGALRRVAYFEAWNFDRPCLNMDVRSIDPSKYNTIHFAFLVINANFEIVLPTGKFTKLTEFHRVISLGGWSFSTEPATYALFRTAVLPANMEKFATNCVAFMKSWGVDGIDFDWEYPSAPDMPEIPAGTVAEGKNYLAFTKLIRTKLSGTGKTLSFAAPAGYWYLRGFPIAEMAAEVDYIIYMTYDLHGQWDYGSKYSIQGCVAGNCVRSHVNLTETYNSLVMITKAGVPTYKIIIGISSYGRSFKLQTANQFCVFPLDCIFTGPASGALPGRCTKTAGYLANAEIDEIIATNKNAMRYSEESSVDPPPTLLHIGSEGVAYLNAEQKYNRELLNFGGTTDWAVDLQTFTPPDPEHYRLDYGSAAGCTKKFAKLEDIPVSTVAGDKMCGIIYALETYHTMLDASLATFTELVNGKDYAKKFGIYAENVVETASDNLQAWLVGNGTRHFDCQVVEKVYCCTTCIAGLGYSASQCKHCVERTVPPTGPCIFTSSQNGENNYEARKISEPCPPDFSQRGIGGSTGVESAYYTLKTGKEAQLYADLEAELAFSKAQTYRGDYWFSTLDLSKFPACSPAPKAGICGETEWRYNVPLLDTTKYTTADVFNPTAMIVDSQQDWAALSKRIPDIVTAIRSPDYRVTETTPDPQNYVMSILTAVSLLQTNVAKMQDIIKKADAITKAAKIKAILDWVEVLTFAMPFFAPVIRGTSAIKYSVEVAKLAKQGIRTGADIGGETGRIYAAITEEDHDKMDGINAINILVGRALGMQIGKLIKVSKAVAQKDLGKKEFGAVFETNLNTVSKVVPDLGKTTAGKTVYG</sequence>
<dbReference type="PANTHER" id="PTHR47700:SF2">
    <property type="entry name" value="CHITINASE"/>
    <property type="match status" value="1"/>
</dbReference>
<name>A0AAE0MGJ4_9PEZI</name>
<dbReference type="SUPFAM" id="SSF54556">
    <property type="entry name" value="Chitinase insertion domain"/>
    <property type="match status" value="1"/>
</dbReference>
<proteinExistence type="inferred from homology"/>
<dbReference type="InterPro" id="IPR011583">
    <property type="entry name" value="Chitinase_II/V-like_cat"/>
</dbReference>
<dbReference type="Gene3D" id="3.10.50.10">
    <property type="match status" value="1"/>
</dbReference>
<dbReference type="InterPro" id="IPR001223">
    <property type="entry name" value="Glyco_hydro18_cat"/>
</dbReference>
<dbReference type="GO" id="GO:0005576">
    <property type="term" value="C:extracellular region"/>
    <property type="evidence" value="ECO:0007669"/>
    <property type="project" value="UniProtKB-SubCell"/>
</dbReference>
<evidence type="ECO:0000256" key="4">
    <source>
        <dbReference type="ARBA" id="ARBA00012729"/>
    </source>
</evidence>
<dbReference type="Gene3D" id="3.20.20.80">
    <property type="entry name" value="Glycosidases"/>
    <property type="match status" value="1"/>
</dbReference>
<feature type="domain" description="GH18" evidence="15">
    <location>
        <begin position="345"/>
        <end position="702"/>
    </location>
</feature>
<dbReference type="CDD" id="cd02878">
    <property type="entry name" value="GH18_zymocin_alpha"/>
    <property type="match status" value="1"/>
</dbReference>
<evidence type="ECO:0000259" key="15">
    <source>
        <dbReference type="PROSITE" id="PS51910"/>
    </source>
</evidence>
<dbReference type="Gene3D" id="3.10.350.10">
    <property type="entry name" value="LysM domain"/>
    <property type="match status" value="2"/>
</dbReference>
<keyword evidence="7 13" id="KW-0378">Hydrolase</keyword>
<evidence type="ECO:0000256" key="7">
    <source>
        <dbReference type="ARBA" id="ARBA00022801"/>
    </source>
</evidence>
<keyword evidence="6" id="KW-0147">Chitin-binding</keyword>
<evidence type="ECO:0000256" key="3">
    <source>
        <dbReference type="ARBA" id="ARBA00008682"/>
    </source>
</evidence>
<evidence type="ECO:0000256" key="10">
    <source>
        <dbReference type="ARBA" id="ARBA00023277"/>
    </source>
</evidence>